<dbReference type="Proteomes" id="UP000271554">
    <property type="component" value="Chromosome"/>
</dbReference>
<dbReference type="KEGG" id="shun:DWB77_07525"/>
<reference evidence="1 2" key="1">
    <citation type="submission" date="2018-10" db="EMBL/GenBank/DDBJ databases">
        <title>Relationship between Morphology and Antimicrobial Activity in Streptomyces.</title>
        <authorList>
            <person name="Kang H.J."/>
            <person name="Kim S.B."/>
        </authorList>
    </citation>
    <scope>NUCLEOTIDE SEQUENCE [LARGE SCALE GENOMIC DNA]</scope>
    <source>
        <strain evidence="1 2">BH38</strain>
    </source>
</reference>
<keyword evidence="2" id="KW-1185">Reference proteome</keyword>
<name>A0A387HSR4_9ACTN</name>
<evidence type="ECO:0000313" key="2">
    <source>
        <dbReference type="Proteomes" id="UP000271554"/>
    </source>
</evidence>
<gene>
    <name evidence="1" type="ORF">DWB77_07525</name>
</gene>
<accession>A0A387HSR4</accession>
<organism evidence="1 2">
    <name type="scientific">Streptomyces hundungensis</name>
    <dbReference type="NCBI Taxonomy" id="1077946"/>
    <lineage>
        <taxon>Bacteria</taxon>
        <taxon>Bacillati</taxon>
        <taxon>Actinomycetota</taxon>
        <taxon>Actinomycetes</taxon>
        <taxon>Kitasatosporales</taxon>
        <taxon>Streptomycetaceae</taxon>
        <taxon>Streptomyces</taxon>
    </lineage>
</organism>
<protein>
    <submittedName>
        <fullName evidence="1">Uncharacterized protein</fullName>
    </submittedName>
</protein>
<proteinExistence type="predicted"/>
<dbReference type="AlphaFoldDB" id="A0A387HSR4"/>
<evidence type="ECO:0000313" key="1">
    <source>
        <dbReference type="EMBL" id="AYG85308.1"/>
    </source>
</evidence>
<dbReference type="EMBL" id="CP032698">
    <property type="protein sequence ID" value="AYG85308.1"/>
    <property type="molecule type" value="Genomic_DNA"/>
</dbReference>
<sequence>MLDPLGTAGRVPALLDQVETESSAEAWDDLGDALCLEGETVVPASFAALPRLVAIGAKSPEALSLAGSIMRGALQNHGADDLLRCCTGVVPRLQALLDQRLTLRPVGYLHAFRDLLAANGQYHWSAVLGDLSDDFYDLRCPHCDVEVTVAIGDHGRYSAIRDWHAGDIERRDLQPVPPEDFVGTGRWMYDTAVRDDQSWLANGLTYLFGMAECPRCASRFGVADEYTAANLPSSGSERR</sequence>